<name>A0AAV5EN61_ELECO</name>
<keyword evidence="1" id="KW-0812">Transmembrane</keyword>
<protein>
    <submittedName>
        <fullName evidence="2">Uncharacterized protein</fullName>
    </submittedName>
</protein>
<evidence type="ECO:0000313" key="3">
    <source>
        <dbReference type="Proteomes" id="UP001054889"/>
    </source>
</evidence>
<keyword evidence="1" id="KW-0472">Membrane</keyword>
<dbReference type="Proteomes" id="UP001054889">
    <property type="component" value="Unassembled WGS sequence"/>
</dbReference>
<sequence>MGNVLGGIRGWSNLATWVIAGSLAYYFWVKPTRELQRKQEASIRISSYPILSVPYSDISWGSNSVSMVYEQIAPTMYTYDFDLCCRLGASILLQHSDNVLICF</sequence>
<reference evidence="2" key="1">
    <citation type="journal article" date="2018" name="DNA Res.">
        <title>Multiple hybrid de novo genome assembly of finger millet, an orphan allotetraploid crop.</title>
        <authorList>
            <person name="Hatakeyama M."/>
            <person name="Aluri S."/>
            <person name="Balachadran M.T."/>
            <person name="Sivarajan S.R."/>
            <person name="Patrignani A."/>
            <person name="Gruter S."/>
            <person name="Poveda L."/>
            <person name="Shimizu-Inatsugi R."/>
            <person name="Baeten J."/>
            <person name="Francoijs K.J."/>
            <person name="Nataraja K.N."/>
            <person name="Reddy Y.A.N."/>
            <person name="Phadnis S."/>
            <person name="Ravikumar R.L."/>
            <person name="Schlapbach R."/>
            <person name="Sreeman S.M."/>
            <person name="Shimizu K.K."/>
        </authorList>
    </citation>
    <scope>NUCLEOTIDE SEQUENCE</scope>
</reference>
<evidence type="ECO:0000256" key="1">
    <source>
        <dbReference type="SAM" id="Phobius"/>
    </source>
</evidence>
<dbReference type="PANTHER" id="PTHR37213:SF1">
    <property type="entry name" value="SUBTILISIN-LIKE PROTEASE"/>
    <property type="match status" value="1"/>
</dbReference>
<gene>
    <name evidence="2" type="primary">gb11514</name>
    <name evidence="2" type="ORF">PR202_gb11514</name>
</gene>
<accession>A0AAV5EN61</accession>
<feature type="transmembrane region" description="Helical" evidence="1">
    <location>
        <begin position="12"/>
        <end position="29"/>
    </location>
</feature>
<keyword evidence="1" id="KW-1133">Transmembrane helix</keyword>
<evidence type="ECO:0000313" key="2">
    <source>
        <dbReference type="EMBL" id="GJN23828.1"/>
    </source>
</evidence>
<dbReference type="AlphaFoldDB" id="A0AAV5EN61"/>
<dbReference type="EMBL" id="BQKI01000076">
    <property type="protein sequence ID" value="GJN23828.1"/>
    <property type="molecule type" value="Genomic_DNA"/>
</dbReference>
<comment type="caution">
    <text evidence="2">The sequence shown here is derived from an EMBL/GenBank/DDBJ whole genome shotgun (WGS) entry which is preliminary data.</text>
</comment>
<organism evidence="2 3">
    <name type="scientific">Eleusine coracana subsp. coracana</name>
    <dbReference type="NCBI Taxonomy" id="191504"/>
    <lineage>
        <taxon>Eukaryota</taxon>
        <taxon>Viridiplantae</taxon>
        <taxon>Streptophyta</taxon>
        <taxon>Embryophyta</taxon>
        <taxon>Tracheophyta</taxon>
        <taxon>Spermatophyta</taxon>
        <taxon>Magnoliopsida</taxon>
        <taxon>Liliopsida</taxon>
        <taxon>Poales</taxon>
        <taxon>Poaceae</taxon>
        <taxon>PACMAD clade</taxon>
        <taxon>Chloridoideae</taxon>
        <taxon>Cynodonteae</taxon>
        <taxon>Eleusininae</taxon>
        <taxon>Eleusine</taxon>
    </lineage>
</organism>
<reference evidence="2" key="2">
    <citation type="submission" date="2021-12" db="EMBL/GenBank/DDBJ databases">
        <title>Resequencing data analysis of finger millet.</title>
        <authorList>
            <person name="Hatakeyama M."/>
            <person name="Aluri S."/>
            <person name="Balachadran M.T."/>
            <person name="Sivarajan S.R."/>
            <person name="Poveda L."/>
            <person name="Shimizu-Inatsugi R."/>
            <person name="Schlapbach R."/>
            <person name="Sreeman S.M."/>
            <person name="Shimizu K.K."/>
        </authorList>
    </citation>
    <scope>NUCLEOTIDE SEQUENCE</scope>
</reference>
<keyword evidence="3" id="KW-1185">Reference proteome</keyword>
<proteinExistence type="predicted"/>
<dbReference type="PANTHER" id="PTHR37213">
    <property type="entry name" value="SUBTILISIN-LIKE PROTEASE"/>
    <property type="match status" value="1"/>
</dbReference>